<dbReference type="Pfam" id="PF00578">
    <property type="entry name" value="AhpC-TSA"/>
    <property type="match status" value="1"/>
</dbReference>
<dbReference type="InterPro" id="IPR036249">
    <property type="entry name" value="Thioredoxin-like_sf"/>
</dbReference>
<keyword evidence="1" id="KW-0812">Transmembrane</keyword>
<keyword evidence="1" id="KW-1133">Transmembrane helix</keyword>
<dbReference type="InterPro" id="IPR000866">
    <property type="entry name" value="AhpC/TSA"/>
</dbReference>
<keyword evidence="4" id="KW-1185">Reference proteome</keyword>
<evidence type="ECO:0000259" key="2">
    <source>
        <dbReference type="Pfam" id="PF00578"/>
    </source>
</evidence>
<dbReference type="GO" id="GO:0016491">
    <property type="term" value="F:oxidoreductase activity"/>
    <property type="evidence" value="ECO:0007669"/>
    <property type="project" value="InterPro"/>
</dbReference>
<dbReference type="Proteomes" id="UP000428260">
    <property type="component" value="Chromosome"/>
</dbReference>
<dbReference type="AlphaFoldDB" id="A0A6I6JQS5"/>
<feature type="transmembrane region" description="Helical" evidence="1">
    <location>
        <begin position="7"/>
        <end position="25"/>
    </location>
</feature>
<evidence type="ECO:0000256" key="1">
    <source>
        <dbReference type="SAM" id="Phobius"/>
    </source>
</evidence>
<dbReference type="RefSeq" id="WP_158864749.1">
    <property type="nucleotide sequence ID" value="NZ_CP046401.1"/>
</dbReference>
<dbReference type="EMBL" id="CP046401">
    <property type="protein sequence ID" value="QGY43529.1"/>
    <property type="molecule type" value="Genomic_DNA"/>
</dbReference>
<name>A0A6I6JQS5_9BACT</name>
<reference evidence="3 4" key="1">
    <citation type="submission" date="2019-11" db="EMBL/GenBank/DDBJ databases">
        <authorList>
            <person name="Zheng R.K."/>
            <person name="Sun C.M."/>
        </authorList>
    </citation>
    <scope>NUCLEOTIDE SEQUENCE [LARGE SCALE GENOMIC DNA]</scope>
    <source>
        <strain evidence="3 4">WC007</strain>
    </source>
</reference>
<dbReference type="GO" id="GO:0016209">
    <property type="term" value="F:antioxidant activity"/>
    <property type="evidence" value="ECO:0007669"/>
    <property type="project" value="InterPro"/>
</dbReference>
<dbReference type="KEGG" id="mcos:GM418_07600"/>
<gene>
    <name evidence="3" type="ORF">GM418_07600</name>
</gene>
<sequence>MRKFYKGIIIAIISVIGGFLTYQVIEDYSEKKEVEKQTQILPDASFNSLSGIPVNLHDFNQTQPLVIIYFHPECEHCQYEAQEIGQNAYAFNHCQLVMVTPDDSLQRVENFCSDYHLWELDNCEVLLDTKNRFQKVFGKAIIPSVYIYATNRKLITHFLGETKSEAIINATNNTFTKH</sequence>
<accession>A0A6I6JQS5</accession>
<evidence type="ECO:0000313" key="3">
    <source>
        <dbReference type="EMBL" id="QGY43529.1"/>
    </source>
</evidence>
<feature type="domain" description="Alkyl hydroperoxide reductase subunit C/ Thiol specific antioxidant" evidence="2">
    <location>
        <begin position="40"/>
        <end position="154"/>
    </location>
</feature>
<organism evidence="3 4">
    <name type="scientific">Maribellus comscasis</name>
    <dbReference type="NCBI Taxonomy" id="2681766"/>
    <lineage>
        <taxon>Bacteria</taxon>
        <taxon>Pseudomonadati</taxon>
        <taxon>Bacteroidota</taxon>
        <taxon>Bacteroidia</taxon>
        <taxon>Marinilabiliales</taxon>
        <taxon>Prolixibacteraceae</taxon>
        <taxon>Maribellus</taxon>
    </lineage>
</organism>
<proteinExistence type="predicted"/>
<dbReference type="SUPFAM" id="SSF52833">
    <property type="entry name" value="Thioredoxin-like"/>
    <property type="match status" value="1"/>
</dbReference>
<protein>
    <submittedName>
        <fullName evidence="3">Redoxin domain-containing protein</fullName>
    </submittedName>
</protein>
<evidence type="ECO:0000313" key="4">
    <source>
        <dbReference type="Proteomes" id="UP000428260"/>
    </source>
</evidence>
<dbReference type="Gene3D" id="3.40.30.10">
    <property type="entry name" value="Glutaredoxin"/>
    <property type="match status" value="1"/>
</dbReference>
<keyword evidence="1" id="KW-0472">Membrane</keyword>